<evidence type="ECO:0000259" key="1">
    <source>
        <dbReference type="Pfam" id="PF18885"/>
    </source>
</evidence>
<dbReference type="OrthoDB" id="3177951at2"/>
<protein>
    <recommendedName>
        <fullName evidence="1">DUF5648 domain-containing protein</fullName>
    </recommendedName>
</protein>
<organism evidence="2 3">
    <name type="scientific">Denitrobacterium detoxificans</name>
    <dbReference type="NCBI Taxonomy" id="79604"/>
    <lineage>
        <taxon>Bacteria</taxon>
        <taxon>Bacillati</taxon>
        <taxon>Actinomycetota</taxon>
        <taxon>Coriobacteriia</taxon>
        <taxon>Eggerthellales</taxon>
        <taxon>Eggerthellaceae</taxon>
        <taxon>Denitrobacterium</taxon>
    </lineage>
</organism>
<name>A0A1H8QC01_9ACTN</name>
<dbReference type="Pfam" id="PF18885">
    <property type="entry name" value="DUF5648"/>
    <property type="match status" value="1"/>
</dbReference>
<dbReference type="RefSeq" id="WP_143117309.1">
    <property type="nucleotide sequence ID" value="NZ_FOEC01000002.1"/>
</dbReference>
<evidence type="ECO:0000313" key="2">
    <source>
        <dbReference type="EMBL" id="SEO51531.1"/>
    </source>
</evidence>
<reference evidence="3" key="1">
    <citation type="submission" date="2016-10" db="EMBL/GenBank/DDBJ databases">
        <authorList>
            <person name="Varghese N."/>
        </authorList>
    </citation>
    <scope>NUCLEOTIDE SEQUENCE [LARGE SCALE GENOMIC DNA]</scope>
    <source>
        <strain evidence="3">DSM 21843</strain>
    </source>
</reference>
<accession>A0A1H8QC01</accession>
<evidence type="ECO:0000313" key="3">
    <source>
        <dbReference type="Proteomes" id="UP000182975"/>
    </source>
</evidence>
<dbReference type="Gene3D" id="2.160.20.110">
    <property type="match status" value="2"/>
</dbReference>
<keyword evidence="3" id="KW-1185">Reference proteome</keyword>
<dbReference type="AlphaFoldDB" id="A0A1H8QC01"/>
<feature type="domain" description="DUF5648" evidence="1">
    <location>
        <begin position="1126"/>
        <end position="1184"/>
    </location>
</feature>
<proteinExistence type="predicted"/>
<dbReference type="InterPro" id="IPR043708">
    <property type="entry name" value="DUF5648"/>
</dbReference>
<dbReference type="EMBL" id="FOEC01000002">
    <property type="protein sequence ID" value="SEO51531.1"/>
    <property type="molecule type" value="Genomic_DNA"/>
</dbReference>
<sequence>MHVQSHLNSPKSREAARSAVGLGALLCAAFAIVMILLPASAFADTEPATSYAGGTGTASDPYQIANVAQLRYMMSEVNKPGELSGGTYTPTAAQTAHYALTADIDASKETAWSPIGWGEHTTIGEGDERVVDYAYFCGTFDGNGHSIKLKQIGITDLTLTYKMASLFGATAAGHSATFKDFNLSGTTTAAGVGQIAAGVLGVADGNVTFEGVTCSVAATANGSNGIAGGLVGKATGTLTIDRCKTCGPVSGMKAAGGMVGYALDCNLSLHASRNYLDFNAASTNTGLIRAGSVGENAGNAGGLVGLCESTSASSPSEVTISACGNTGTVSASAAGGGLVGANSGCKLTISNCFSAAENDFEYTVIGTPVGGTAYLGGIVGRTQGGLYRLAIMNTYSASLMGKQSQADGSATVGGLVGLVGVGEAGSEIRIGNCYFRGDAAAGWDGARGANTGGLVAPTISQSNALPLSFDDLKRQGASKLGAYFSDGHESSTPNYGYPVLYWQLGQEEPSVNLEDADIFCSDEDVTYTGKAVLPSDIRVVLNDTELDPESDYTITGANNINVTTDGNPATFTVVGAGAYAGTQSGPNEFRIIAANLGTSNCTYTATSTWNFGGNNLVRPSITITNSAGVQLQENVDYTLDWSSNNTKITAPLGSVDAVAVPGGNYSGSMQVQFAVAAGPDSFANASTGTENDPYIIDSVGALAYMQYCIENDFPTYGSAHYKLTADLDLDTETSPLVPSIGIASPFAGSFDGGGHTITMHAGTTQPLFNAITGSPGRTEVKDLVLEGTMSRPALAESVNGGETTFYNVSSSVAVSASAADLGGLVGIMKEGSLTFNSCFTSGSVTNGLETEGVGGMLGRALPNAHVVFQDCANTGNIQAPNATRVGGLLGFAGNANGESCASSSEFLTSYNSGNITARGMAGGLEGCGYNVRVESAYNTGYVTVSGLAADGPYAGGLVGWATRQLTVKRAYNTGLVTYNEVDLTGTAAGAICGDVANGNASFSNTHYLELSCTQAAGRLDGDGITKQTSEVMQSVDFADTTLGTPFHFDSNNVNGHFPVFIANVVDLTTETDVIINVVSPQAYTGKAVTPNPSVIVKGVTLRKDVDYTLQYVNNINPGTATVYVIATGHYYKGSRLAAFQIVDSSGTSKQSMYRLYNPNGGEHFYTASTEERDGLRKLGWKYEG</sequence>
<dbReference type="Proteomes" id="UP000182975">
    <property type="component" value="Unassembled WGS sequence"/>
</dbReference>
<feature type="non-terminal residue" evidence="2">
    <location>
        <position position="1184"/>
    </location>
</feature>
<gene>
    <name evidence="2" type="ORF">SAMN02910314_00413</name>
</gene>